<protein>
    <submittedName>
        <fullName evidence="2">BUG/TctC family periplasmic protein</fullName>
    </submittedName>
</protein>
<sequence length="211" mass="22301">GPAAADAGGEDAAVPGGQRERGHHQRAGPDCQGQGGAQSFLLCLDRGGQRVASHHGDAEVAGRRQPHAHPVQGRGPGRHRPAGRQRARRLLRSGQRPAVRQGRQAEAAGHQRAQALPEHAQRADAGRVGLQGFRGDVVDRIPDHRRHAAADRGPLPPRAGEDRAEPGDLGAPARDGVRGGRQHARAVQRLDPFRDPAVGSGDQGHRRQGGM</sequence>
<feature type="non-terminal residue" evidence="2">
    <location>
        <position position="211"/>
    </location>
</feature>
<dbReference type="AlphaFoldDB" id="A0A6J4NNP7"/>
<evidence type="ECO:0000313" key="2">
    <source>
        <dbReference type="EMBL" id="CAA9387709.1"/>
    </source>
</evidence>
<name>A0A6J4NNP7_9BURK</name>
<evidence type="ECO:0000256" key="1">
    <source>
        <dbReference type="SAM" id="MobiDB-lite"/>
    </source>
</evidence>
<feature type="region of interest" description="Disordered" evidence="1">
    <location>
        <begin position="49"/>
        <end position="211"/>
    </location>
</feature>
<feature type="non-terminal residue" evidence="2">
    <location>
        <position position="1"/>
    </location>
</feature>
<dbReference type="EMBL" id="CADCUX010000056">
    <property type="protein sequence ID" value="CAA9387709.1"/>
    <property type="molecule type" value="Genomic_DNA"/>
</dbReference>
<accession>A0A6J4NNP7</accession>
<feature type="compositionally biased region" description="Low complexity" evidence="1">
    <location>
        <begin position="1"/>
        <end position="17"/>
    </location>
</feature>
<organism evidence="2">
    <name type="scientific">uncultured Ramlibacter sp</name>
    <dbReference type="NCBI Taxonomy" id="260755"/>
    <lineage>
        <taxon>Bacteria</taxon>
        <taxon>Pseudomonadati</taxon>
        <taxon>Pseudomonadota</taxon>
        <taxon>Betaproteobacteria</taxon>
        <taxon>Burkholderiales</taxon>
        <taxon>Comamonadaceae</taxon>
        <taxon>Ramlibacter</taxon>
        <taxon>environmental samples</taxon>
    </lineage>
</organism>
<reference evidence="2" key="1">
    <citation type="submission" date="2020-02" db="EMBL/GenBank/DDBJ databases">
        <authorList>
            <person name="Meier V. D."/>
        </authorList>
    </citation>
    <scope>NUCLEOTIDE SEQUENCE</scope>
    <source>
        <strain evidence="2">AVDCRST_MAG51</strain>
    </source>
</reference>
<proteinExistence type="predicted"/>
<feature type="region of interest" description="Disordered" evidence="1">
    <location>
        <begin position="1"/>
        <end position="37"/>
    </location>
</feature>
<gene>
    <name evidence="2" type="ORF">AVDCRST_MAG51-234</name>
</gene>
<feature type="compositionally biased region" description="Basic residues" evidence="1">
    <location>
        <begin position="76"/>
        <end position="91"/>
    </location>
</feature>